<keyword evidence="2" id="KW-0378">Hydrolase</keyword>
<dbReference type="RefSeq" id="XP_012898592.1">
    <property type="nucleotide sequence ID" value="XM_013043138.1"/>
</dbReference>
<dbReference type="PANTHER" id="PTHR11567">
    <property type="entry name" value="ACID PHOSPHATASE-RELATED"/>
    <property type="match status" value="1"/>
</dbReference>
<dbReference type="SUPFAM" id="SSF53254">
    <property type="entry name" value="Phosphoglycerate mutase-like"/>
    <property type="match status" value="1"/>
</dbReference>
<dbReference type="InterPro" id="IPR050645">
    <property type="entry name" value="Histidine_acid_phosphatase"/>
</dbReference>
<dbReference type="GO" id="GO:0016791">
    <property type="term" value="F:phosphatase activity"/>
    <property type="evidence" value="ECO:0007669"/>
    <property type="project" value="TreeGrafter"/>
</dbReference>
<dbReference type="GeneID" id="24922915"/>
<name>D8M905_BLAHO</name>
<sequence length="346" mass="41306">MGSDLEKEEVETWKALIPNREDVETVYNMYKFEQYKPDPTADPIFGQLTHNGIFQMRHRKIYMDEEQFITPENYNNVDILVRSTCRDRTLHSVQSLLSGFFPITEFKDTYPIIQIEPDGICCLNREDPESQNNYNRRLGMYDWQEHEERMMRKYGDIVTTHIPFFRNQKHIRWPDVMDFVITRYNHLMDIPEEVYTIFPEVYKHNMNKFRILYNTPKCLHSFCDALLEMIKKEVDDVMSGAVQRKMSIYSGHDTTLMPLLNVLAPFLPVEVPKYGSQICLEYWENEFDQSIDVAMRFNGYYQPIFIEHYVESLIVPYPEFCKTLTIPKYLLEVMRDKNKLAVLEDE</sequence>
<evidence type="ECO:0000313" key="3">
    <source>
        <dbReference type="EMBL" id="CBK24544.2"/>
    </source>
</evidence>
<dbReference type="AlphaFoldDB" id="D8M905"/>
<dbReference type="Gene3D" id="3.40.50.1240">
    <property type="entry name" value="Phosphoglycerate mutase-like"/>
    <property type="match status" value="1"/>
</dbReference>
<dbReference type="Proteomes" id="UP000008312">
    <property type="component" value="Unassembled WGS sequence"/>
</dbReference>
<keyword evidence="4" id="KW-1185">Reference proteome</keyword>
<dbReference type="InParanoid" id="D8M905"/>
<dbReference type="CDD" id="cd07061">
    <property type="entry name" value="HP_HAP_like"/>
    <property type="match status" value="1"/>
</dbReference>
<evidence type="ECO:0000313" key="4">
    <source>
        <dbReference type="Proteomes" id="UP000008312"/>
    </source>
</evidence>
<gene>
    <name evidence="3" type="ORF">GSBLH_T00006791001</name>
</gene>
<reference evidence="3" key="1">
    <citation type="submission" date="2010-02" db="EMBL/GenBank/DDBJ databases">
        <title>Sequencing and annotation of the Blastocystis hominis genome.</title>
        <authorList>
            <person name="Wincker P."/>
        </authorList>
    </citation>
    <scope>NUCLEOTIDE SEQUENCE</scope>
    <source>
        <strain evidence="3">Singapore isolate B</strain>
    </source>
</reference>
<dbReference type="InterPro" id="IPR000560">
    <property type="entry name" value="His_Pase_clade-2"/>
</dbReference>
<dbReference type="InterPro" id="IPR029033">
    <property type="entry name" value="His_PPase_superfam"/>
</dbReference>
<proteinExistence type="inferred from homology"/>
<protein>
    <submittedName>
        <fullName evidence="3">Uncharacterized protein</fullName>
    </submittedName>
</protein>
<evidence type="ECO:0000256" key="1">
    <source>
        <dbReference type="ARBA" id="ARBA00005375"/>
    </source>
</evidence>
<dbReference type="OrthoDB" id="10257284at2759"/>
<comment type="similarity">
    <text evidence="1">Belongs to the histidine acid phosphatase family.</text>
</comment>
<dbReference type="PANTHER" id="PTHR11567:SF110">
    <property type="entry name" value="2-PHOSPHOXYLOSE PHOSPHATASE 1"/>
    <property type="match status" value="1"/>
</dbReference>
<accession>D8M905</accession>
<evidence type="ECO:0000256" key="2">
    <source>
        <dbReference type="ARBA" id="ARBA00022801"/>
    </source>
</evidence>
<dbReference type="Pfam" id="PF00328">
    <property type="entry name" value="His_Phos_2"/>
    <property type="match status" value="1"/>
</dbReference>
<dbReference type="EMBL" id="FN668688">
    <property type="protein sequence ID" value="CBK24544.2"/>
    <property type="molecule type" value="Genomic_DNA"/>
</dbReference>
<organism evidence="3">
    <name type="scientific">Blastocystis hominis</name>
    <dbReference type="NCBI Taxonomy" id="12968"/>
    <lineage>
        <taxon>Eukaryota</taxon>
        <taxon>Sar</taxon>
        <taxon>Stramenopiles</taxon>
        <taxon>Bigyra</taxon>
        <taxon>Opalozoa</taxon>
        <taxon>Opalinata</taxon>
        <taxon>Blastocystidae</taxon>
        <taxon>Blastocystis</taxon>
    </lineage>
</organism>